<reference evidence="1" key="5">
    <citation type="journal article" date="2021" name="G3 (Bethesda)">
        <title>Aegilops tauschii genome assembly Aet v5.0 features greater sequence contiguity and improved annotation.</title>
        <authorList>
            <person name="Wang L."/>
            <person name="Zhu T."/>
            <person name="Rodriguez J.C."/>
            <person name="Deal K.R."/>
            <person name="Dubcovsky J."/>
            <person name="McGuire P.E."/>
            <person name="Lux T."/>
            <person name="Spannagl M."/>
            <person name="Mayer K.F.X."/>
            <person name="Baldrich P."/>
            <person name="Meyers B.C."/>
            <person name="Huo N."/>
            <person name="Gu Y.Q."/>
            <person name="Zhou H."/>
            <person name="Devos K.M."/>
            <person name="Bennetzen J.L."/>
            <person name="Unver T."/>
            <person name="Budak H."/>
            <person name="Gulick P.J."/>
            <person name="Galiba G."/>
            <person name="Kalapos B."/>
            <person name="Nelson D.R."/>
            <person name="Li P."/>
            <person name="You F.M."/>
            <person name="Luo M.C."/>
            <person name="Dvorak J."/>
        </authorList>
    </citation>
    <scope>NUCLEOTIDE SEQUENCE [LARGE SCALE GENOMIC DNA]</scope>
    <source>
        <strain evidence="1">cv. AL8/78</strain>
    </source>
</reference>
<evidence type="ECO:0000313" key="1">
    <source>
        <dbReference type="EnsemblPlants" id="AET6Gv20052700.6"/>
    </source>
</evidence>
<name>A0A453MS49_AEGTS</name>
<evidence type="ECO:0000313" key="2">
    <source>
        <dbReference type="Proteomes" id="UP000015105"/>
    </source>
</evidence>
<dbReference type="Gramene" id="AET6Gv20052700.6">
    <property type="protein sequence ID" value="AET6Gv20052700.6"/>
    <property type="gene ID" value="AET6Gv20052700"/>
</dbReference>
<reference evidence="2" key="2">
    <citation type="journal article" date="2017" name="Nat. Plants">
        <title>The Aegilops tauschii genome reveals multiple impacts of transposons.</title>
        <authorList>
            <person name="Zhao G."/>
            <person name="Zou C."/>
            <person name="Li K."/>
            <person name="Wang K."/>
            <person name="Li T."/>
            <person name="Gao L."/>
            <person name="Zhang X."/>
            <person name="Wang H."/>
            <person name="Yang Z."/>
            <person name="Liu X."/>
            <person name="Jiang W."/>
            <person name="Mao L."/>
            <person name="Kong X."/>
            <person name="Jiao Y."/>
            <person name="Jia J."/>
        </authorList>
    </citation>
    <scope>NUCLEOTIDE SEQUENCE [LARGE SCALE GENOMIC DNA]</scope>
    <source>
        <strain evidence="2">cv. AL8/78</strain>
    </source>
</reference>
<dbReference type="EnsemblPlants" id="AET6Gv20052700.6">
    <property type="protein sequence ID" value="AET6Gv20052700.6"/>
    <property type="gene ID" value="AET6Gv20052700"/>
</dbReference>
<reference evidence="1" key="4">
    <citation type="submission" date="2019-03" db="UniProtKB">
        <authorList>
            <consortium name="EnsemblPlants"/>
        </authorList>
    </citation>
    <scope>IDENTIFICATION</scope>
</reference>
<proteinExistence type="predicted"/>
<accession>A0A453MS49</accession>
<dbReference type="AlphaFoldDB" id="A0A453MS49"/>
<sequence length="66" mass="7560">VIHPSCELIFGLVQPECMYVVMQTYITEAFLPCVCCLPCFLLDWFVVFSTLALPWCGDAPLQFHFI</sequence>
<reference evidence="2" key="1">
    <citation type="journal article" date="2014" name="Science">
        <title>Ancient hybridizations among the ancestral genomes of bread wheat.</title>
        <authorList>
            <consortium name="International Wheat Genome Sequencing Consortium,"/>
            <person name="Marcussen T."/>
            <person name="Sandve S.R."/>
            <person name="Heier L."/>
            <person name="Spannagl M."/>
            <person name="Pfeifer M."/>
            <person name="Jakobsen K.S."/>
            <person name="Wulff B.B."/>
            <person name="Steuernagel B."/>
            <person name="Mayer K.F."/>
            <person name="Olsen O.A."/>
        </authorList>
    </citation>
    <scope>NUCLEOTIDE SEQUENCE [LARGE SCALE GENOMIC DNA]</scope>
    <source>
        <strain evidence="2">cv. AL8/78</strain>
    </source>
</reference>
<protein>
    <submittedName>
        <fullName evidence="1">Uncharacterized protein</fullName>
    </submittedName>
</protein>
<dbReference type="Proteomes" id="UP000015105">
    <property type="component" value="Chromosome 6D"/>
</dbReference>
<reference evidence="1" key="3">
    <citation type="journal article" date="2017" name="Nature">
        <title>Genome sequence of the progenitor of the wheat D genome Aegilops tauschii.</title>
        <authorList>
            <person name="Luo M.C."/>
            <person name="Gu Y.Q."/>
            <person name="Puiu D."/>
            <person name="Wang H."/>
            <person name="Twardziok S.O."/>
            <person name="Deal K.R."/>
            <person name="Huo N."/>
            <person name="Zhu T."/>
            <person name="Wang L."/>
            <person name="Wang Y."/>
            <person name="McGuire P.E."/>
            <person name="Liu S."/>
            <person name="Long H."/>
            <person name="Ramasamy R.K."/>
            <person name="Rodriguez J.C."/>
            <person name="Van S.L."/>
            <person name="Yuan L."/>
            <person name="Wang Z."/>
            <person name="Xia Z."/>
            <person name="Xiao L."/>
            <person name="Anderson O.D."/>
            <person name="Ouyang S."/>
            <person name="Liang Y."/>
            <person name="Zimin A.V."/>
            <person name="Pertea G."/>
            <person name="Qi P."/>
            <person name="Bennetzen J.L."/>
            <person name="Dai X."/>
            <person name="Dawson M.W."/>
            <person name="Muller H.G."/>
            <person name="Kugler K."/>
            <person name="Rivarola-Duarte L."/>
            <person name="Spannagl M."/>
            <person name="Mayer K.F.X."/>
            <person name="Lu F.H."/>
            <person name="Bevan M.W."/>
            <person name="Leroy P."/>
            <person name="Li P."/>
            <person name="You F.M."/>
            <person name="Sun Q."/>
            <person name="Liu Z."/>
            <person name="Lyons E."/>
            <person name="Wicker T."/>
            <person name="Salzberg S.L."/>
            <person name="Devos K.M."/>
            <person name="Dvorak J."/>
        </authorList>
    </citation>
    <scope>NUCLEOTIDE SEQUENCE [LARGE SCALE GENOMIC DNA]</scope>
    <source>
        <strain evidence="1">cv. AL8/78</strain>
    </source>
</reference>
<keyword evidence="2" id="KW-1185">Reference proteome</keyword>
<organism evidence="1 2">
    <name type="scientific">Aegilops tauschii subsp. strangulata</name>
    <name type="common">Goatgrass</name>
    <dbReference type="NCBI Taxonomy" id="200361"/>
    <lineage>
        <taxon>Eukaryota</taxon>
        <taxon>Viridiplantae</taxon>
        <taxon>Streptophyta</taxon>
        <taxon>Embryophyta</taxon>
        <taxon>Tracheophyta</taxon>
        <taxon>Spermatophyta</taxon>
        <taxon>Magnoliopsida</taxon>
        <taxon>Liliopsida</taxon>
        <taxon>Poales</taxon>
        <taxon>Poaceae</taxon>
        <taxon>BOP clade</taxon>
        <taxon>Pooideae</taxon>
        <taxon>Triticodae</taxon>
        <taxon>Triticeae</taxon>
        <taxon>Triticinae</taxon>
        <taxon>Aegilops</taxon>
    </lineage>
</organism>